<keyword evidence="8" id="KW-1185">Reference proteome</keyword>
<dbReference type="AlphaFoldDB" id="A0A5M9JXG4"/>
<keyword evidence="5" id="KW-0539">Nucleus</keyword>
<evidence type="ECO:0000313" key="8">
    <source>
        <dbReference type="Proteomes" id="UP000322873"/>
    </source>
</evidence>
<evidence type="ECO:0000256" key="2">
    <source>
        <dbReference type="ARBA" id="ARBA00005371"/>
    </source>
</evidence>
<dbReference type="CDD" id="cd22852">
    <property type="entry name" value="SMN_C"/>
    <property type="match status" value="1"/>
</dbReference>
<organism evidence="7 8">
    <name type="scientific">Monilinia fructicola</name>
    <name type="common">Brown rot fungus</name>
    <name type="synonym">Ciboria fructicola</name>
    <dbReference type="NCBI Taxonomy" id="38448"/>
    <lineage>
        <taxon>Eukaryota</taxon>
        <taxon>Fungi</taxon>
        <taxon>Dikarya</taxon>
        <taxon>Ascomycota</taxon>
        <taxon>Pezizomycotina</taxon>
        <taxon>Leotiomycetes</taxon>
        <taxon>Helotiales</taxon>
        <taxon>Sclerotiniaceae</taxon>
        <taxon>Monilinia</taxon>
    </lineage>
</organism>
<keyword evidence="3" id="KW-0507">mRNA processing</keyword>
<evidence type="ECO:0000256" key="3">
    <source>
        <dbReference type="ARBA" id="ARBA00022664"/>
    </source>
</evidence>
<reference evidence="7 8" key="1">
    <citation type="submission" date="2019-06" db="EMBL/GenBank/DDBJ databases">
        <title>Genome Sequence of the Brown Rot Fungal Pathogen Monilinia fructicola.</title>
        <authorList>
            <person name="De Miccolis Angelini R.M."/>
            <person name="Landi L."/>
            <person name="Abate D."/>
            <person name="Pollastro S."/>
            <person name="Romanazzi G."/>
            <person name="Faretra F."/>
        </authorList>
    </citation>
    <scope>NUCLEOTIDE SEQUENCE [LARGE SCALE GENOMIC DNA]</scope>
    <source>
        <strain evidence="7 8">Mfrc123</strain>
    </source>
</reference>
<feature type="region of interest" description="Disordered" evidence="6">
    <location>
        <begin position="51"/>
        <end position="124"/>
    </location>
</feature>
<dbReference type="PANTHER" id="PTHR39267">
    <property type="entry name" value="SURVIVAL MOTOR NEURON-LIKE PROTEIN 1"/>
    <property type="match status" value="1"/>
</dbReference>
<dbReference type="EMBL" id="VICG01000005">
    <property type="protein sequence ID" value="KAA8571465.1"/>
    <property type="molecule type" value="Genomic_DNA"/>
</dbReference>
<comment type="similarity">
    <text evidence="2">Belongs to the SMN family.</text>
</comment>
<sequence>MAPPNNATHAEVWDDSTLVDSWNEALQEYERYHSIHARGERVEDVLNEFEDSSNGVEGAMSADSGEGFEEPLEEKITAQSEFEKTDDHTPTETEPKVDAQPAVEETEPHAPSSNAPTLPPQLIGQVHDDNLKNLLMSWYYAGYYTGLYEGRQQKQGPSQGH</sequence>
<dbReference type="CDD" id="cd22851">
    <property type="entry name" value="SMN_N"/>
    <property type="match status" value="1"/>
</dbReference>
<evidence type="ECO:0000256" key="4">
    <source>
        <dbReference type="ARBA" id="ARBA00023187"/>
    </source>
</evidence>
<gene>
    <name evidence="7" type="ORF">EYC84_001465</name>
</gene>
<dbReference type="InterPro" id="IPR040424">
    <property type="entry name" value="Smn1"/>
</dbReference>
<evidence type="ECO:0000313" key="7">
    <source>
        <dbReference type="EMBL" id="KAA8571465.1"/>
    </source>
</evidence>
<evidence type="ECO:0000256" key="1">
    <source>
        <dbReference type="ARBA" id="ARBA00004123"/>
    </source>
</evidence>
<dbReference type="PANTHER" id="PTHR39267:SF1">
    <property type="entry name" value="SURVIVAL MOTOR NEURON PROTEIN"/>
    <property type="match status" value="1"/>
</dbReference>
<evidence type="ECO:0000256" key="5">
    <source>
        <dbReference type="ARBA" id="ARBA00023242"/>
    </source>
</evidence>
<dbReference type="Pfam" id="PF20635">
    <property type="entry name" value="SMN_YG-box"/>
    <property type="match status" value="1"/>
</dbReference>
<name>A0A5M9JXG4_MONFR</name>
<keyword evidence="4" id="KW-0508">mRNA splicing</keyword>
<feature type="compositionally biased region" description="Basic and acidic residues" evidence="6">
    <location>
        <begin position="73"/>
        <end position="97"/>
    </location>
</feature>
<protein>
    <recommendedName>
        <fullName evidence="9">Survival motor neuron Tudor domain-containing protein</fullName>
    </recommendedName>
</protein>
<evidence type="ECO:0008006" key="9">
    <source>
        <dbReference type="Google" id="ProtNLM"/>
    </source>
</evidence>
<dbReference type="GO" id="GO:0008380">
    <property type="term" value="P:RNA splicing"/>
    <property type="evidence" value="ECO:0007669"/>
    <property type="project" value="UniProtKB-KW"/>
</dbReference>
<comment type="caution">
    <text evidence="7">The sequence shown here is derived from an EMBL/GenBank/DDBJ whole genome shotgun (WGS) entry which is preliminary data.</text>
</comment>
<proteinExistence type="inferred from homology"/>
<dbReference type="InterPro" id="IPR047313">
    <property type="entry name" value="SMN_C"/>
</dbReference>
<dbReference type="Proteomes" id="UP000322873">
    <property type="component" value="Unassembled WGS sequence"/>
</dbReference>
<comment type="subcellular location">
    <subcellularLocation>
        <location evidence="1">Nucleus</location>
    </subcellularLocation>
</comment>
<dbReference type="GO" id="GO:0005634">
    <property type="term" value="C:nucleus"/>
    <property type="evidence" value="ECO:0007669"/>
    <property type="project" value="UniProtKB-SubCell"/>
</dbReference>
<accession>A0A5M9JXG4</accession>
<dbReference type="GO" id="GO:0006397">
    <property type="term" value="P:mRNA processing"/>
    <property type="evidence" value="ECO:0007669"/>
    <property type="project" value="UniProtKB-KW"/>
</dbReference>
<evidence type="ECO:0000256" key="6">
    <source>
        <dbReference type="SAM" id="MobiDB-lite"/>
    </source>
</evidence>
<dbReference type="VEuPathDB" id="FungiDB:MFRU_026g00750"/>